<dbReference type="PROSITE" id="PS51340">
    <property type="entry name" value="MOSC"/>
    <property type="match status" value="1"/>
</dbReference>
<protein>
    <recommendedName>
        <fullName evidence="4">Molybdenum cofactor sulfurase</fullName>
        <shortName evidence="4">MCS</shortName>
        <shortName evidence="4">MOS</shortName>
        <shortName evidence="4">MoCo sulfurase</shortName>
        <ecNumber evidence="4">2.8.1.9</ecNumber>
    </recommendedName>
    <alternativeName>
        <fullName evidence="4">Molybdenum cofactor sulfurtransferase</fullName>
    </alternativeName>
</protein>
<dbReference type="HAMAP" id="MF_03050">
    <property type="entry name" value="MOCOS"/>
    <property type="match status" value="1"/>
</dbReference>
<keyword evidence="2 4" id="KW-0663">Pyridoxal phosphate</keyword>
<dbReference type="InterPro" id="IPR000192">
    <property type="entry name" value="Aminotrans_V_dom"/>
</dbReference>
<dbReference type="PANTHER" id="PTHR14237:SF80">
    <property type="entry name" value="MOLYBDENUM COFACTOR SULFURASE"/>
    <property type="match status" value="1"/>
</dbReference>
<organism evidence="6 7">
    <name type="scientific">Phtheirospermum japonicum</name>
    <dbReference type="NCBI Taxonomy" id="374723"/>
    <lineage>
        <taxon>Eukaryota</taxon>
        <taxon>Viridiplantae</taxon>
        <taxon>Streptophyta</taxon>
        <taxon>Embryophyta</taxon>
        <taxon>Tracheophyta</taxon>
        <taxon>Spermatophyta</taxon>
        <taxon>Magnoliopsida</taxon>
        <taxon>eudicotyledons</taxon>
        <taxon>Gunneridae</taxon>
        <taxon>Pentapetalae</taxon>
        <taxon>asterids</taxon>
        <taxon>lamiids</taxon>
        <taxon>Lamiales</taxon>
        <taxon>Orobanchaceae</taxon>
        <taxon>Orobanchaceae incertae sedis</taxon>
        <taxon>Phtheirospermum</taxon>
    </lineage>
</organism>
<dbReference type="Proteomes" id="UP000653305">
    <property type="component" value="Unassembled WGS sequence"/>
</dbReference>
<dbReference type="InterPro" id="IPR028886">
    <property type="entry name" value="MoCo_sulfurase"/>
</dbReference>
<evidence type="ECO:0000259" key="5">
    <source>
        <dbReference type="PROSITE" id="PS51340"/>
    </source>
</evidence>
<dbReference type="GO" id="GO:0016829">
    <property type="term" value="F:lyase activity"/>
    <property type="evidence" value="ECO:0007669"/>
    <property type="project" value="UniProtKB-UniRule"/>
</dbReference>
<dbReference type="AlphaFoldDB" id="A0A830BZU4"/>
<dbReference type="SUPFAM" id="SSF141673">
    <property type="entry name" value="MOSC N-terminal domain-like"/>
    <property type="match status" value="1"/>
</dbReference>
<evidence type="ECO:0000256" key="4">
    <source>
        <dbReference type="HAMAP-Rule" id="MF_03050"/>
    </source>
</evidence>
<dbReference type="EC" id="2.8.1.9" evidence="4"/>
<dbReference type="OrthoDB" id="10264306at2759"/>
<comment type="catalytic activity">
    <reaction evidence="4">
        <text>Mo-molybdopterin + L-cysteine + AH2 = thio-Mo-molybdopterin + L-alanine + A + H2O</text>
        <dbReference type="Rhea" id="RHEA:42636"/>
        <dbReference type="ChEBI" id="CHEBI:13193"/>
        <dbReference type="ChEBI" id="CHEBI:15377"/>
        <dbReference type="ChEBI" id="CHEBI:17499"/>
        <dbReference type="ChEBI" id="CHEBI:35235"/>
        <dbReference type="ChEBI" id="CHEBI:57972"/>
        <dbReference type="ChEBI" id="CHEBI:71302"/>
        <dbReference type="ChEBI" id="CHEBI:82685"/>
        <dbReference type="EC" id="2.8.1.9"/>
    </reaction>
</comment>
<dbReference type="InterPro" id="IPR015424">
    <property type="entry name" value="PyrdxlP-dep_Trfase"/>
</dbReference>
<proteinExistence type="inferred from homology"/>
<comment type="function">
    <text evidence="4">Sulfurates the molybdenum cofactor. Sulfation of molybdenum is essential for xanthine dehydrogenase (XDH) and aldehyde oxidase (ADO) enzymes in which molybdenum cofactor is liganded by 1 oxygen and 1 sulfur atom in active form.</text>
</comment>
<evidence type="ECO:0000256" key="2">
    <source>
        <dbReference type="ARBA" id="ARBA00022898"/>
    </source>
</evidence>
<dbReference type="Gene3D" id="3.90.1150.10">
    <property type="entry name" value="Aspartate Aminotransferase, domain 1"/>
    <property type="match status" value="1"/>
</dbReference>
<evidence type="ECO:0000313" key="7">
    <source>
        <dbReference type="Proteomes" id="UP000653305"/>
    </source>
</evidence>
<dbReference type="GO" id="GO:0030170">
    <property type="term" value="F:pyridoxal phosphate binding"/>
    <property type="evidence" value="ECO:0007669"/>
    <property type="project" value="UniProtKB-UniRule"/>
</dbReference>
<dbReference type="SUPFAM" id="SSF53383">
    <property type="entry name" value="PLP-dependent transferases"/>
    <property type="match status" value="1"/>
</dbReference>
<dbReference type="InterPro" id="IPR015422">
    <property type="entry name" value="PyrdxlP-dep_Trfase_small"/>
</dbReference>
<dbReference type="GO" id="GO:0032787">
    <property type="term" value="P:monocarboxylic acid metabolic process"/>
    <property type="evidence" value="ECO:0007669"/>
    <property type="project" value="UniProtKB-ARBA"/>
</dbReference>
<accession>A0A830BZU4</accession>
<name>A0A830BZU4_9LAMI</name>
<dbReference type="GO" id="GO:0006777">
    <property type="term" value="P:Mo-molybdopterin cofactor biosynthetic process"/>
    <property type="evidence" value="ECO:0007669"/>
    <property type="project" value="UniProtKB-UniRule"/>
</dbReference>
<evidence type="ECO:0000256" key="3">
    <source>
        <dbReference type="ARBA" id="ARBA00023150"/>
    </source>
</evidence>
<dbReference type="Pfam" id="PF03473">
    <property type="entry name" value="MOSC"/>
    <property type="match status" value="1"/>
</dbReference>
<dbReference type="InterPro" id="IPR005303">
    <property type="entry name" value="MOCOS_middle"/>
</dbReference>
<evidence type="ECO:0000313" key="6">
    <source>
        <dbReference type="EMBL" id="GFP87541.1"/>
    </source>
</evidence>
<dbReference type="Pfam" id="PF03476">
    <property type="entry name" value="MOSC_N"/>
    <property type="match status" value="1"/>
</dbReference>
<dbReference type="InterPro" id="IPR005302">
    <property type="entry name" value="MoCF_Sase_C"/>
</dbReference>
<feature type="active site" evidence="4">
    <location>
        <position position="422"/>
    </location>
</feature>
<evidence type="ECO:0000256" key="1">
    <source>
        <dbReference type="ARBA" id="ARBA00022679"/>
    </source>
</evidence>
<dbReference type="PANTHER" id="PTHR14237">
    <property type="entry name" value="MOLYBDOPTERIN COFACTOR SULFURASE MOSC"/>
    <property type="match status" value="1"/>
</dbReference>
<dbReference type="GO" id="GO:0008265">
    <property type="term" value="F:molybdenum cofactor sulfurtransferase activity"/>
    <property type="evidence" value="ECO:0007669"/>
    <property type="project" value="UniProtKB-UniRule"/>
</dbReference>
<keyword evidence="3 4" id="KW-0501">Molybdenum cofactor biosynthesis</keyword>
<dbReference type="InterPro" id="IPR015421">
    <property type="entry name" value="PyrdxlP-dep_Trfase_major"/>
</dbReference>
<dbReference type="EMBL" id="BMAC01000147">
    <property type="protein sequence ID" value="GFP87541.1"/>
    <property type="molecule type" value="Genomic_DNA"/>
</dbReference>
<dbReference type="InterPro" id="IPR011037">
    <property type="entry name" value="Pyrv_Knase-like_insert_dom_sf"/>
</dbReference>
<dbReference type="GO" id="GO:0030151">
    <property type="term" value="F:molybdenum ion binding"/>
    <property type="evidence" value="ECO:0007669"/>
    <property type="project" value="UniProtKB-UniRule"/>
</dbReference>
<keyword evidence="7" id="KW-1185">Reference proteome</keyword>
<comment type="cofactor">
    <cofactor evidence="4">
        <name>pyridoxal 5'-phosphate</name>
        <dbReference type="ChEBI" id="CHEBI:597326"/>
    </cofactor>
</comment>
<comment type="caution">
    <text evidence="6">The sequence shown here is derived from an EMBL/GenBank/DDBJ whole genome shotgun (WGS) entry which is preliminary data.</text>
</comment>
<dbReference type="SUPFAM" id="SSF50800">
    <property type="entry name" value="PK beta-barrel domain-like"/>
    <property type="match status" value="1"/>
</dbReference>
<feature type="modified residue" description="N6-(pyridoxal phosphate)lysine" evidence="4">
    <location>
        <position position="263"/>
    </location>
</feature>
<keyword evidence="1 4" id="KW-0808">Transferase</keyword>
<sequence>MAADPEKERFLKEFGQDYGYPNTPKSVDDIRATEFKRLNGTVYLDHGGATLYSESQMEDIFKNFNSTLYGNPHSQSNCSLMTGDIVCEARRQVLSFFNASPREYKCIFTSGATAALKLVGETFPWSNQSTFTYTMENHNSVLGIREYALGKGAAAVAVDIQDVTDLDRGRNGKSDIKIIPHAVQRRGDSYNLFAFPSECNFSGLRFNLDLVNVIKEDTFEISGISPSHSGQWMVLIDAAKGSATSPPDLSKYKADFVVVSFYKLFGYPTGIGALIVRNDAAKLLKKTYFSGGTVAASIADVDFYKRRDGIEEHFEDGTLSFASIASLRHGFKILNALTMPAISRHEMSLASYVRKSLLNLTHANGIQVCTLYGLNDLQLSSNDIGPTVSFNLKRPDGSWIGHREVEKLASLSNIQLRTGCFCNPGACAKHLGLSHSDLLINVEAGHVCWDDQDILNGKPTGAVRASFGYMSTFEDARKLLKFIESSFVLLPAQDMCRAPTFRPVAEGIERCILKSITIYPIKSCAGFTVESWPLSSTGLLHDREWLLKSFSGDILTQKKVPEMGFITTLVDLKLGLLIVESPCCKEKLKIELTSGQDIADREMMEIYSQSYEVQGYCNEVDIWFSNAVGRSCTLVRSYAPPNHTCFRNRSIGMCRDMGTKLNFVNEAQFLLITEESVADLNNRLRSKINPIRFRPNLVVVSGSKPYAEDGWKTLKIGEINFTSIGGCNRCQMINMTFKGGNVQRSNEPLATLASYRRSKGKINFGVLLKLCDSMIEQDAWIHVGQEIVANAE</sequence>
<gene>
    <name evidence="6" type="ORF">PHJA_000897800</name>
</gene>
<comment type="similarity">
    <text evidence="4">Belongs to the class-V pyridoxal-phosphate-dependent aminotransferase family. MOCOS subfamily.</text>
</comment>
<feature type="domain" description="MOSC" evidence="5">
    <location>
        <begin position="632"/>
        <end position="790"/>
    </location>
</feature>
<reference evidence="6" key="1">
    <citation type="submission" date="2020-07" db="EMBL/GenBank/DDBJ databases">
        <title>Ethylene signaling mediates host invasion by parasitic plants.</title>
        <authorList>
            <person name="Yoshida S."/>
        </authorList>
    </citation>
    <scope>NUCLEOTIDE SEQUENCE</scope>
    <source>
        <strain evidence="6">Okayama</strain>
    </source>
</reference>
<dbReference type="Pfam" id="PF00266">
    <property type="entry name" value="Aminotran_5"/>
    <property type="match status" value="1"/>
</dbReference>
<dbReference type="Gene3D" id="3.40.640.10">
    <property type="entry name" value="Type I PLP-dependent aspartate aminotransferase-like (Major domain)"/>
    <property type="match status" value="1"/>
</dbReference>